<accession>A0A6A3Y8F4</accession>
<dbReference type="PANTHER" id="PTHR40866">
    <property type="entry name" value="BED-TYPE DOMAIN-CONTAINING PROTEIN"/>
    <property type="match status" value="1"/>
</dbReference>
<feature type="compositionally biased region" description="Low complexity" evidence="1">
    <location>
        <begin position="201"/>
        <end position="213"/>
    </location>
</feature>
<comment type="caution">
    <text evidence="2">The sequence shown here is derived from an EMBL/GenBank/DDBJ whole genome shotgun (WGS) entry which is preliminary data.</text>
</comment>
<dbReference type="EMBL" id="QXGD01001129">
    <property type="protein sequence ID" value="KAE9213934.1"/>
    <property type="molecule type" value="Genomic_DNA"/>
</dbReference>
<dbReference type="Proteomes" id="UP000440367">
    <property type="component" value="Unassembled WGS sequence"/>
</dbReference>
<evidence type="ECO:0000313" key="3">
    <source>
        <dbReference type="Proteomes" id="UP000440367"/>
    </source>
</evidence>
<evidence type="ECO:0000313" key="2">
    <source>
        <dbReference type="EMBL" id="KAE9213934.1"/>
    </source>
</evidence>
<reference evidence="2 3" key="1">
    <citation type="submission" date="2018-08" db="EMBL/GenBank/DDBJ databases">
        <title>Genomic investigation of the strawberry pathogen Phytophthora fragariae indicates pathogenicity is determined by transcriptional variation in three key races.</title>
        <authorList>
            <person name="Adams T.M."/>
            <person name="Armitage A.D."/>
            <person name="Sobczyk M.K."/>
            <person name="Bates H.J."/>
            <person name="Dunwell J.M."/>
            <person name="Nellist C.F."/>
            <person name="Harrison R.J."/>
        </authorList>
    </citation>
    <scope>NUCLEOTIDE SEQUENCE [LARGE SCALE GENOMIC DNA]</scope>
    <source>
        <strain evidence="2 3">BC-1</strain>
    </source>
</reference>
<name>A0A6A3Y8F4_9STRA</name>
<sequence length="450" mass="51076">MDDDYFMFSLSFVRRKQARGTGKSNLVEHVFRAHADSYEEEVRRIVKREGTLDVIMKCVEKNRELSFCEKPKPRKYSTLNPICAKTLKKYMLALEEIVPARVKAQLSGQRTGFLVDTWTEDGTHFVAVASKVMFLLCFSSLEDEADTGADSIIQLMDDVLDTYGVDAAQLRFRVCDRACQWCDRLKSPRLDGRLCELSSESGVGGVSRPACQAPRPPPPTRGQAGHHQKPSSLACARGLMWAFNNATRWSSMFMMVHRYVQIRDVIRSMEQLDERMVVDLLPTPREDVHLTELYDHLKNVESVNKRPQTDNGITLADVCLHFEYVLGHYPETARYLAPDAMVIKYPEFQNNVIKVQNKESRSSRQERAVLARLLRPITVTTVAAPERELCVDAVLNCGASQNGTRAGQSPVRFTRRRASLLEGWARVLELATRDGANNLETILFPNYNRV</sequence>
<dbReference type="PANTHER" id="PTHR40866:SF1">
    <property type="entry name" value="BED-TYPE DOMAIN-CONTAINING PROTEIN"/>
    <property type="match status" value="1"/>
</dbReference>
<gene>
    <name evidence="2" type="ORF">PF002_g17812</name>
</gene>
<feature type="region of interest" description="Disordered" evidence="1">
    <location>
        <begin position="201"/>
        <end position="229"/>
    </location>
</feature>
<protein>
    <submittedName>
        <fullName evidence="2">Uncharacterized protein</fullName>
    </submittedName>
</protein>
<dbReference type="AlphaFoldDB" id="A0A6A3Y8F4"/>
<proteinExistence type="predicted"/>
<evidence type="ECO:0000256" key="1">
    <source>
        <dbReference type="SAM" id="MobiDB-lite"/>
    </source>
</evidence>
<organism evidence="2 3">
    <name type="scientific">Phytophthora fragariae</name>
    <dbReference type="NCBI Taxonomy" id="53985"/>
    <lineage>
        <taxon>Eukaryota</taxon>
        <taxon>Sar</taxon>
        <taxon>Stramenopiles</taxon>
        <taxon>Oomycota</taxon>
        <taxon>Peronosporomycetes</taxon>
        <taxon>Peronosporales</taxon>
        <taxon>Peronosporaceae</taxon>
        <taxon>Phytophthora</taxon>
    </lineage>
</organism>